<organism evidence="1 2">
    <name type="scientific">Chaetomium tenue</name>
    <dbReference type="NCBI Taxonomy" id="1854479"/>
    <lineage>
        <taxon>Eukaryota</taxon>
        <taxon>Fungi</taxon>
        <taxon>Dikarya</taxon>
        <taxon>Ascomycota</taxon>
        <taxon>Pezizomycotina</taxon>
        <taxon>Sordariomycetes</taxon>
        <taxon>Sordariomycetidae</taxon>
        <taxon>Sordariales</taxon>
        <taxon>Chaetomiaceae</taxon>
        <taxon>Chaetomium</taxon>
    </lineage>
</organism>
<keyword evidence="2" id="KW-1185">Reference proteome</keyword>
<dbReference type="Proteomes" id="UP000724584">
    <property type="component" value="Unassembled WGS sequence"/>
</dbReference>
<name>A0ACB7P9B2_9PEZI</name>
<dbReference type="EMBL" id="JAGIZQ010000003">
    <property type="protein sequence ID" value="KAH6635764.1"/>
    <property type="molecule type" value="Genomic_DNA"/>
</dbReference>
<comment type="caution">
    <text evidence="1">The sequence shown here is derived from an EMBL/GenBank/DDBJ whole genome shotgun (WGS) entry which is preliminary data.</text>
</comment>
<evidence type="ECO:0000313" key="2">
    <source>
        <dbReference type="Proteomes" id="UP000724584"/>
    </source>
</evidence>
<protein>
    <submittedName>
        <fullName evidence="1">Uncharacterized protein</fullName>
    </submittedName>
</protein>
<gene>
    <name evidence="1" type="ORF">F5144DRAFT_643839</name>
</gene>
<proteinExistence type="predicted"/>
<sequence length="999" mass="108913">MDEKSPTPSKPPAVRWRVEDLEGQPAQSTARPGLNRARSRGSMSIRSVRSNSGADPGAGLAIQYRTVSIDIDDYNRKAELQKKVQKGATTDLADLEWHTITSDEATRRLSSSLDQGLSEDQIKRRTAEFGKNTPPPPETHRLQEWFGYFFKGFGAILLVGGILVFIAWQPLGNPPAPANLALAIVLIVVFLIQAAFNMWQDWSSARVMASIKDMIPGECLAVRDGLPASIMAADIVPGDILLIKAGNKIPADVRFTEVSSDASFDRSILTGESVPLAATVDCTDKNYLETKNIGLQGTHCTSGTCKGIVVATGGRTVFGRITRLANEPKTGLTPIEREVLNFVWIICSIMFTMIVVVVVTWAAWLRTDHPDWISVPNLIISCVSIAVAFIPEGLPVATTASLTIAANMMRKQKILCKSLKTVETLGAVSVICSDKTGTLTENKMIVTDYAVGLETVEADRARTANQSHQTSSALDQLWSIAGLCNAGDFDAATQHLPIAARKVHGDATDQAILRFAESIGPVSELKRCWATRFNLAFNSKNKFMIRVLGSTNSEGLGVALPRGTAAIFEPSDLLLTIKGAPEILLERCSNYTNSAGAAVRVDAAARGTIDKIKNDWAAQGRRVLLLAHKAISKSSLRSSPSSPSFEGEMLAQVKNGLTLVGLVAIIDPPRPEIPDVIKTLRGARIRIFMVTGDFALTAQAIARECGIITNADHALVADYNEVVFARTTPEQKLRIVRELQARGHVVGMTGDGVNDAPALRAADIGIAIGGGSDIAIEAADMVLLESFSSVVEAVSCLTDCLAATALAYEAPEADVLMRPPRKTGVDRLVDWKFIVQTYGFVGVLETVASFAMSYWYLERSGIPFSKIWFAFGNPEGVDAAYYQQKLNEASSIYFVTLVVIQWFNLLAVRTRRLSIFQHPPLFNKVTQNYYLFPAMLFALVMAFFWLYIPEFQNVLGTAAVPVEHWFLPMALGVGILLLDEARKFCVRKWPKGFFARIAW</sequence>
<evidence type="ECO:0000313" key="1">
    <source>
        <dbReference type="EMBL" id="KAH6635764.1"/>
    </source>
</evidence>
<accession>A0ACB7P9B2</accession>
<reference evidence="1 2" key="1">
    <citation type="journal article" date="2021" name="Nat. Commun.">
        <title>Genetic determinants of endophytism in the Arabidopsis root mycobiome.</title>
        <authorList>
            <person name="Mesny F."/>
            <person name="Miyauchi S."/>
            <person name="Thiergart T."/>
            <person name="Pickel B."/>
            <person name="Atanasova L."/>
            <person name="Karlsson M."/>
            <person name="Huettel B."/>
            <person name="Barry K.W."/>
            <person name="Haridas S."/>
            <person name="Chen C."/>
            <person name="Bauer D."/>
            <person name="Andreopoulos W."/>
            <person name="Pangilinan J."/>
            <person name="LaButti K."/>
            <person name="Riley R."/>
            <person name="Lipzen A."/>
            <person name="Clum A."/>
            <person name="Drula E."/>
            <person name="Henrissat B."/>
            <person name="Kohler A."/>
            <person name="Grigoriev I.V."/>
            <person name="Martin F.M."/>
            <person name="Hacquard S."/>
        </authorList>
    </citation>
    <scope>NUCLEOTIDE SEQUENCE [LARGE SCALE GENOMIC DNA]</scope>
    <source>
        <strain evidence="1 2">MPI-SDFR-AT-0079</strain>
    </source>
</reference>